<evidence type="ECO:0008006" key="4">
    <source>
        <dbReference type="Google" id="ProtNLM"/>
    </source>
</evidence>
<reference evidence="2" key="1">
    <citation type="submission" date="2020-01" db="EMBL/GenBank/DDBJ databases">
        <title>First Reported Case and Whole Genome of Weissella confusa in an Equid.</title>
        <authorList>
            <person name="Little S.V."/>
            <person name="Lawhon S.D."/>
        </authorList>
    </citation>
    <scope>NUCLEOTIDE SEQUENCE</scope>
    <source>
        <strain evidence="2">718955</strain>
    </source>
</reference>
<keyword evidence="1" id="KW-0732">Signal</keyword>
<feature type="signal peptide" evidence="1">
    <location>
        <begin position="1"/>
        <end position="32"/>
    </location>
</feature>
<organism evidence="2 3">
    <name type="scientific">Weissella confusa</name>
    <name type="common">Lactobacillus confusus</name>
    <dbReference type="NCBI Taxonomy" id="1583"/>
    <lineage>
        <taxon>Bacteria</taxon>
        <taxon>Bacillati</taxon>
        <taxon>Bacillota</taxon>
        <taxon>Bacilli</taxon>
        <taxon>Lactobacillales</taxon>
        <taxon>Lactobacillaceae</taxon>
        <taxon>Weissella</taxon>
    </lineage>
</organism>
<protein>
    <recommendedName>
        <fullName evidence="4">WxL domain-containing protein</fullName>
    </recommendedName>
</protein>
<comment type="caution">
    <text evidence="2">The sequence shown here is derived from an EMBL/GenBank/DDBJ whole genome shotgun (WGS) entry which is preliminary data.</text>
</comment>
<dbReference type="AlphaFoldDB" id="A0AAJ3DA26"/>
<dbReference type="RefSeq" id="WP_161690337.1">
    <property type="nucleotide sequence ID" value="NZ_JAAAMQ010000002.1"/>
</dbReference>
<evidence type="ECO:0000256" key="1">
    <source>
        <dbReference type="SAM" id="SignalP"/>
    </source>
</evidence>
<evidence type="ECO:0000313" key="2">
    <source>
        <dbReference type="EMBL" id="NBA10966.1"/>
    </source>
</evidence>
<gene>
    <name evidence="2" type="ORF">GTU77_01860</name>
</gene>
<sequence length="720" mass="78557">MKRIKTLSAISLFTTLVGLSMPLLMPMSTVNAADMGQMKTGGEIPLDVPTPNETDFDNENTNVTVNDTMGNKAWPTPTYKAADRTWHFYNGEGAIYGSAAAAFKRAVNIDKDFTIEATSNISSADNWRFGTDSIGIVLSTANSDNLANEQTDGQKSKAGYANDKVQWQTVLGTQAFDSWTDPIKFLGVTVTPGTQPHHDFVRRTISGVQRQVAVKDYESNSLKAKPLSTDYKITFNATTRQLTYTTSSGITASDVLPGYVKELYIGFLVHILGNGTTNDSTSMTLTKMNASYVPTHTMVNYINEDDPSHPLATSTRIDGIVGQRLSVSGNVDDKTDYYWTAPKIGAAKLKDEASDRAERTILTEAADDDDNTTNVINVRYDAPKGTLPYRIFDDDDPHSKANLDSKIPLSIGSSYSYTLSNIGDAVAIPDGTHVVSLSHASGKVTADENNQVTNNPVEIHVKHTPVSTSATFNRRVKFVGPDGMQGLPNDDSQSPNIKVTKDGFDGHIIDAEDNFKPVDVPDMENSGFGIISVKDSAGNDLSDHLSNKQFTWDNVVKDSRPDAEVTITYAPEMKVEAPTFDFGTIDVGSKQFYGTAPQLATNISGGLKVVNGVRPSADWKLWAQLDNKNMPGDPSIILFKGDPHNEATITQKKSLVITKDIAGEKGPVWNIMSDVLNQQHMYDKYVALQFKNLQNENLNIPSGSASYQGDITWNLEVARQ</sequence>
<feature type="chain" id="PRO_5042532582" description="WxL domain-containing protein" evidence="1">
    <location>
        <begin position="33"/>
        <end position="720"/>
    </location>
</feature>
<proteinExistence type="predicted"/>
<evidence type="ECO:0000313" key="3">
    <source>
        <dbReference type="Proteomes" id="UP000719917"/>
    </source>
</evidence>
<accession>A0AAJ3DA26</accession>
<dbReference type="EMBL" id="JAAAMQ010000002">
    <property type="protein sequence ID" value="NBA10966.1"/>
    <property type="molecule type" value="Genomic_DNA"/>
</dbReference>
<name>A0AAJ3DA26_WEICO</name>
<dbReference type="Proteomes" id="UP000719917">
    <property type="component" value="Unassembled WGS sequence"/>
</dbReference>